<evidence type="ECO:0000313" key="1">
    <source>
        <dbReference type="EMBL" id="BAV34231.1"/>
    </source>
</evidence>
<name>A0A1B4XHD6_9GAMM</name>
<organism evidence="1 2">
    <name type="scientific">Sulfuricaulis limicola</name>
    <dbReference type="NCBI Taxonomy" id="1620215"/>
    <lineage>
        <taxon>Bacteria</taxon>
        <taxon>Pseudomonadati</taxon>
        <taxon>Pseudomonadota</taxon>
        <taxon>Gammaproteobacteria</taxon>
        <taxon>Acidiferrobacterales</taxon>
        <taxon>Acidiferrobacteraceae</taxon>
        <taxon>Sulfuricaulis</taxon>
    </lineage>
</organism>
<proteinExistence type="predicted"/>
<dbReference type="Proteomes" id="UP000243180">
    <property type="component" value="Chromosome"/>
</dbReference>
<dbReference type="KEGG" id="slim:SCL_1940"/>
<sequence length="163" mass="18157">MRRKLWVIAAVLIAGMAAAWLAALLQPRTPTAPPSLPATGLATEDGRYLFSVTLHTPEEIAGLLARAEELAKIRRADSSNTGIALVLHGPEIEIFAKKNYARFRETVDRAARLDAGRIIEVKMCRTEMQRLGIREEDIPGFIELVPYGPDEESRLRRSGYVYL</sequence>
<protein>
    <submittedName>
        <fullName evidence="1">Uncharacterized protein</fullName>
    </submittedName>
</protein>
<dbReference type="EMBL" id="AP014879">
    <property type="protein sequence ID" value="BAV34231.1"/>
    <property type="molecule type" value="Genomic_DNA"/>
</dbReference>
<dbReference type="AlphaFoldDB" id="A0A1B4XHD6"/>
<dbReference type="InterPro" id="IPR027396">
    <property type="entry name" value="DsrEFH-like"/>
</dbReference>
<reference evidence="1 2" key="1">
    <citation type="submission" date="2015-05" db="EMBL/GenBank/DDBJ databases">
        <title>Complete genome sequence of a sulfur-oxidizing gammaproteobacterium strain HA5.</title>
        <authorList>
            <person name="Miura A."/>
            <person name="Kojima H."/>
            <person name="Fukui M."/>
        </authorList>
    </citation>
    <scope>NUCLEOTIDE SEQUENCE [LARGE SCALE GENOMIC DNA]</scope>
    <source>
        <strain evidence="1 2">HA5</strain>
    </source>
</reference>
<accession>A0A1B4XHD6</accession>
<gene>
    <name evidence="1" type="ORF">SCL_1940</name>
</gene>
<dbReference type="SUPFAM" id="SSF75169">
    <property type="entry name" value="DsrEFH-like"/>
    <property type="match status" value="1"/>
</dbReference>
<dbReference type="InParanoid" id="A0A1B4XHD6"/>
<dbReference type="Gene3D" id="3.40.1260.10">
    <property type="entry name" value="DsrEFH-like"/>
    <property type="match status" value="1"/>
</dbReference>
<keyword evidence="2" id="KW-1185">Reference proteome</keyword>
<evidence type="ECO:0000313" key="2">
    <source>
        <dbReference type="Proteomes" id="UP000243180"/>
    </source>
</evidence>